<accession>A0A383BYJ3</accession>
<protein>
    <submittedName>
        <fullName evidence="1">Uncharacterized protein</fullName>
    </submittedName>
</protein>
<sequence length="46" mass="5367">MFITEDRDVNLRPHQLALAPRRNLVTQQLLLPNHLSDFRAMFGSPH</sequence>
<dbReference type="EMBL" id="UINC01204251">
    <property type="protein sequence ID" value="SVE24893.1"/>
    <property type="molecule type" value="Genomic_DNA"/>
</dbReference>
<proteinExistence type="predicted"/>
<organism evidence="1">
    <name type="scientific">marine metagenome</name>
    <dbReference type="NCBI Taxonomy" id="408172"/>
    <lineage>
        <taxon>unclassified sequences</taxon>
        <taxon>metagenomes</taxon>
        <taxon>ecological metagenomes</taxon>
    </lineage>
</organism>
<evidence type="ECO:0000313" key="1">
    <source>
        <dbReference type="EMBL" id="SVE24893.1"/>
    </source>
</evidence>
<reference evidence="1" key="1">
    <citation type="submission" date="2018-05" db="EMBL/GenBank/DDBJ databases">
        <authorList>
            <person name="Lanie J.A."/>
            <person name="Ng W.-L."/>
            <person name="Kazmierczak K.M."/>
            <person name="Andrzejewski T.M."/>
            <person name="Davidsen T.M."/>
            <person name="Wayne K.J."/>
            <person name="Tettelin H."/>
            <person name="Glass J.I."/>
            <person name="Rusch D."/>
            <person name="Podicherti R."/>
            <person name="Tsui H.-C.T."/>
            <person name="Winkler M.E."/>
        </authorList>
    </citation>
    <scope>NUCLEOTIDE SEQUENCE</scope>
</reference>
<dbReference type="AlphaFoldDB" id="A0A383BYJ3"/>
<gene>
    <name evidence="1" type="ORF">METZ01_LOCUS477747</name>
</gene>
<name>A0A383BYJ3_9ZZZZ</name>